<dbReference type="SUPFAM" id="SSF89796">
    <property type="entry name" value="CoA-transferase family III (CaiB/BaiF)"/>
    <property type="match status" value="1"/>
</dbReference>
<comment type="caution">
    <text evidence="1">The sequence shown here is derived from an EMBL/GenBank/DDBJ whole genome shotgun (WGS) entry which is preliminary data.</text>
</comment>
<dbReference type="InterPro" id="IPR023606">
    <property type="entry name" value="CoA-Trfase_III_dom_1_sf"/>
</dbReference>
<keyword evidence="1" id="KW-0808">Transferase</keyword>
<dbReference type="Pfam" id="PF02515">
    <property type="entry name" value="CoA_transf_3"/>
    <property type="match status" value="1"/>
</dbReference>
<reference evidence="1 2" key="1">
    <citation type="submission" date="2021-08" db="EMBL/GenBank/DDBJ databases">
        <authorList>
            <person name="Peeters C."/>
        </authorList>
    </citation>
    <scope>NUCLEOTIDE SEQUENCE [LARGE SCALE GENOMIC DNA]</scope>
    <source>
        <strain evidence="1 2">LMG 21510</strain>
    </source>
</reference>
<dbReference type="GO" id="GO:0016740">
    <property type="term" value="F:transferase activity"/>
    <property type="evidence" value="ECO:0007669"/>
    <property type="project" value="UniProtKB-KW"/>
</dbReference>
<proteinExistence type="predicted"/>
<gene>
    <name evidence="1" type="primary">uctC_4</name>
    <name evidence="1" type="ORF">LMG21510_00205</name>
</gene>
<dbReference type="InterPro" id="IPR050509">
    <property type="entry name" value="CoA-transferase_III"/>
</dbReference>
<dbReference type="InterPro" id="IPR044855">
    <property type="entry name" value="CoA-Trfase_III_dom3_sf"/>
</dbReference>
<keyword evidence="2" id="KW-1185">Reference proteome</keyword>
<dbReference type="PANTHER" id="PTHR48228">
    <property type="entry name" value="SUCCINYL-COA--D-CITRAMALATE COA-TRANSFERASE"/>
    <property type="match status" value="1"/>
</dbReference>
<evidence type="ECO:0000313" key="1">
    <source>
        <dbReference type="EMBL" id="CAG9165789.1"/>
    </source>
</evidence>
<sequence>MPEDAMKPEWSCLKDVRILDLSQLLPGPHATTLLMQLGADVIKVEQPGVGDTSRQFGQRVFAQCNRGKRSVALDLKAPADRDAFLAMVREADAVVEGFRPGVMRRLGLDYAALAEVNPAVVLCSISGFGQSGPYAEHAGHDLNYLALAGYWAVPAQVDDLVSRPRARVSDYAASGYAALALAVAVMSARQSGQGQHLDVSIHEAMLSWTAHGAWSARTRTDETDETDDPDDGPLVMPDNDLFETADGRHLAMGILENKFWLHLRDALGNDCPWLRDERFATRAGRQGHQREVSGLLKAMFRSRTLAQWRAAFEGLDLPFSPVLNADELFADPHVRARGMVRELDDGRAIALRFPVRFSRGLPDSGTHAPALDEHGGRAGD</sequence>
<dbReference type="InterPro" id="IPR003673">
    <property type="entry name" value="CoA-Trfase_fam_III"/>
</dbReference>
<dbReference type="EC" id="2.8.3.19" evidence="1"/>
<evidence type="ECO:0000313" key="2">
    <source>
        <dbReference type="Proteomes" id="UP000721236"/>
    </source>
</evidence>
<dbReference type="PANTHER" id="PTHR48228:SF5">
    <property type="entry name" value="ALPHA-METHYLACYL-COA RACEMASE"/>
    <property type="match status" value="1"/>
</dbReference>
<dbReference type="Gene3D" id="3.40.50.10540">
    <property type="entry name" value="Crotonobetainyl-coa:carnitine coa-transferase, domain 1"/>
    <property type="match status" value="1"/>
</dbReference>
<dbReference type="Gene3D" id="3.30.1540.10">
    <property type="entry name" value="formyl-coa transferase, domain 3"/>
    <property type="match status" value="1"/>
</dbReference>
<organism evidence="1 2">
    <name type="scientific">Cupriavidus respiraculi</name>
    <dbReference type="NCBI Taxonomy" id="195930"/>
    <lineage>
        <taxon>Bacteria</taxon>
        <taxon>Pseudomonadati</taxon>
        <taxon>Pseudomonadota</taxon>
        <taxon>Betaproteobacteria</taxon>
        <taxon>Burkholderiales</taxon>
        <taxon>Burkholderiaceae</taxon>
        <taxon>Cupriavidus</taxon>
    </lineage>
</organism>
<dbReference type="EMBL" id="CAJZAH010000001">
    <property type="protein sequence ID" value="CAG9165789.1"/>
    <property type="molecule type" value="Genomic_DNA"/>
</dbReference>
<protein>
    <submittedName>
        <fullName evidence="1">Acetyl-CoA:oxalate CoA-transferase</fullName>
        <ecNumber evidence="1">2.8.3.19</ecNumber>
    </submittedName>
</protein>
<accession>A0ABM8WEN8</accession>
<dbReference type="Proteomes" id="UP000721236">
    <property type="component" value="Unassembled WGS sequence"/>
</dbReference>
<name>A0ABM8WEN8_9BURK</name>